<name>X1KCL3_9ZZZZ</name>
<dbReference type="EMBL" id="BARV01002382">
    <property type="protein sequence ID" value="GAH91380.1"/>
    <property type="molecule type" value="Genomic_DNA"/>
</dbReference>
<feature type="region of interest" description="Disordered" evidence="1">
    <location>
        <begin position="1"/>
        <end position="30"/>
    </location>
</feature>
<sequence length="50" mass="5844">MAKIKKIKDKPGAPGKDKKNKNPFLNPDDGFDLIEKFPSYKSKRKRKIKR</sequence>
<dbReference type="AlphaFoldDB" id="X1KCL3"/>
<evidence type="ECO:0000256" key="1">
    <source>
        <dbReference type="SAM" id="MobiDB-lite"/>
    </source>
</evidence>
<organism evidence="2">
    <name type="scientific">marine sediment metagenome</name>
    <dbReference type="NCBI Taxonomy" id="412755"/>
    <lineage>
        <taxon>unclassified sequences</taxon>
        <taxon>metagenomes</taxon>
        <taxon>ecological metagenomes</taxon>
    </lineage>
</organism>
<protein>
    <submittedName>
        <fullName evidence="2">Uncharacterized protein</fullName>
    </submittedName>
</protein>
<gene>
    <name evidence="2" type="ORF">S06H3_06195</name>
</gene>
<proteinExistence type="predicted"/>
<evidence type="ECO:0000313" key="2">
    <source>
        <dbReference type="EMBL" id="GAH91380.1"/>
    </source>
</evidence>
<accession>X1KCL3</accession>
<comment type="caution">
    <text evidence="2">The sequence shown here is derived from an EMBL/GenBank/DDBJ whole genome shotgun (WGS) entry which is preliminary data.</text>
</comment>
<reference evidence="2" key="1">
    <citation type="journal article" date="2014" name="Front. Microbiol.">
        <title>High frequency of phylogenetically diverse reductive dehalogenase-homologous genes in deep subseafloor sedimentary metagenomes.</title>
        <authorList>
            <person name="Kawai M."/>
            <person name="Futagami T."/>
            <person name="Toyoda A."/>
            <person name="Takaki Y."/>
            <person name="Nishi S."/>
            <person name="Hori S."/>
            <person name="Arai W."/>
            <person name="Tsubouchi T."/>
            <person name="Morono Y."/>
            <person name="Uchiyama I."/>
            <person name="Ito T."/>
            <person name="Fujiyama A."/>
            <person name="Inagaki F."/>
            <person name="Takami H."/>
        </authorList>
    </citation>
    <scope>NUCLEOTIDE SEQUENCE</scope>
    <source>
        <strain evidence="2">Expedition CK06-06</strain>
    </source>
</reference>